<keyword evidence="2" id="KW-1185">Reference proteome</keyword>
<evidence type="ECO:0000313" key="1">
    <source>
        <dbReference type="EMBL" id="TLD98520.1"/>
    </source>
</evidence>
<reference evidence="1 2" key="1">
    <citation type="journal article" date="2014" name="Genome Announc.">
        <title>Draft genome sequences of eight enterohepatic helicobacter species isolated from both laboratory and wild rodents.</title>
        <authorList>
            <person name="Sheh A."/>
            <person name="Shen Z."/>
            <person name="Fox J.G."/>
        </authorList>
    </citation>
    <scope>NUCLEOTIDE SEQUENCE [LARGE SCALE GENOMIC DNA]</scope>
    <source>
        <strain evidence="1 2">MIT 01-6451</strain>
    </source>
</reference>
<comment type="caution">
    <text evidence="1">The sequence shown here is derived from an EMBL/GenBank/DDBJ whole genome shotgun (WGS) entry which is preliminary data.</text>
</comment>
<accession>A0A4U8TEP3</accession>
<dbReference type="OrthoDB" id="5361811at2"/>
<protein>
    <submittedName>
        <fullName evidence="1">Uncharacterized protein</fullName>
    </submittedName>
</protein>
<evidence type="ECO:0000313" key="2">
    <source>
        <dbReference type="Proteomes" id="UP000029707"/>
    </source>
</evidence>
<dbReference type="Proteomes" id="UP000029707">
    <property type="component" value="Unassembled WGS sequence"/>
</dbReference>
<dbReference type="RefSeq" id="WP_138129869.1">
    <property type="nucleotide sequence ID" value="NZ_CAORHU010000040.1"/>
</dbReference>
<organism evidence="1 2">
    <name type="scientific">Helicobacter japonicus</name>
    <dbReference type="NCBI Taxonomy" id="425400"/>
    <lineage>
        <taxon>Bacteria</taxon>
        <taxon>Pseudomonadati</taxon>
        <taxon>Campylobacterota</taxon>
        <taxon>Epsilonproteobacteria</taxon>
        <taxon>Campylobacterales</taxon>
        <taxon>Helicobacteraceae</taxon>
        <taxon>Helicobacter</taxon>
    </lineage>
</organism>
<sequence>MDNRRQIQNLKDYAELAWASYGYFECIGNRFDKEKDKFVSIANVLDIQYKDLKIIDEKGFKIATLNGDFTPTQAKIFFEKYDMLIHQPNTEYRKVA</sequence>
<dbReference type="EMBL" id="JRMQ02000037">
    <property type="protein sequence ID" value="TLD98520.1"/>
    <property type="molecule type" value="Genomic_DNA"/>
</dbReference>
<proteinExistence type="predicted"/>
<name>A0A4U8TEP3_9HELI</name>
<dbReference type="AlphaFoldDB" id="A0A4U8TEP3"/>
<gene>
    <name evidence="1" type="ORF">LS65_009645</name>
</gene>
<dbReference type="STRING" id="425400.LS65_10690"/>